<proteinExistence type="predicted"/>
<gene>
    <name evidence="1" type="ORF">OCU04_011999</name>
</gene>
<dbReference type="OrthoDB" id="3478386at2759"/>
<sequence length="51" mass="5775">MRELSEGREPAVTHAGLPGDFWNMLTDYTGIMGVHFPEEIDDEAKNRVNDL</sequence>
<evidence type="ECO:0000313" key="2">
    <source>
        <dbReference type="Proteomes" id="UP001152300"/>
    </source>
</evidence>
<dbReference type="AlphaFoldDB" id="A0A9X0AAT3"/>
<protein>
    <submittedName>
        <fullName evidence="1">Uncharacterized protein</fullName>
    </submittedName>
</protein>
<reference evidence="1" key="1">
    <citation type="submission" date="2022-11" db="EMBL/GenBank/DDBJ databases">
        <title>Genome Resource of Sclerotinia nivalis Strain SnTB1, a Plant Pathogen Isolated from American Ginseng.</title>
        <authorList>
            <person name="Fan S."/>
        </authorList>
    </citation>
    <scope>NUCLEOTIDE SEQUENCE</scope>
    <source>
        <strain evidence="1">SnTB1</strain>
    </source>
</reference>
<organism evidence="1 2">
    <name type="scientific">Sclerotinia nivalis</name>
    <dbReference type="NCBI Taxonomy" id="352851"/>
    <lineage>
        <taxon>Eukaryota</taxon>
        <taxon>Fungi</taxon>
        <taxon>Dikarya</taxon>
        <taxon>Ascomycota</taxon>
        <taxon>Pezizomycotina</taxon>
        <taxon>Leotiomycetes</taxon>
        <taxon>Helotiales</taxon>
        <taxon>Sclerotiniaceae</taxon>
        <taxon>Sclerotinia</taxon>
    </lineage>
</organism>
<accession>A0A9X0AAT3</accession>
<dbReference type="EMBL" id="JAPEIS010000015">
    <property type="protein sequence ID" value="KAJ8059019.1"/>
    <property type="molecule type" value="Genomic_DNA"/>
</dbReference>
<name>A0A9X0AAT3_9HELO</name>
<dbReference type="Proteomes" id="UP001152300">
    <property type="component" value="Unassembled WGS sequence"/>
</dbReference>
<comment type="caution">
    <text evidence="1">The sequence shown here is derived from an EMBL/GenBank/DDBJ whole genome shotgun (WGS) entry which is preliminary data.</text>
</comment>
<keyword evidence="2" id="KW-1185">Reference proteome</keyword>
<evidence type="ECO:0000313" key="1">
    <source>
        <dbReference type="EMBL" id="KAJ8059019.1"/>
    </source>
</evidence>